<dbReference type="GO" id="GO:0048038">
    <property type="term" value="F:quinone binding"/>
    <property type="evidence" value="ECO:0007669"/>
    <property type="project" value="InterPro"/>
</dbReference>
<protein>
    <submittedName>
        <fullName evidence="4">NADH dehydrogenase</fullName>
    </submittedName>
</protein>
<dbReference type="Gene3D" id="3.40.50.12280">
    <property type="match status" value="1"/>
</dbReference>
<dbReference type="PANTHER" id="PTHR11995">
    <property type="entry name" value="NADH DEHYDROGENASE"/>
    <property type="match status" value="1"/>
</dbReference>
<dbReference type="AlphaFoldDB" id="A0A133VB78"/>
<dbReference type="EMBL" id="LHXZ01000005">
    <property type="protein sequence ID" value="KXB03706.1"/>
    <property type="molecule type" value="Genomic_DNA"/>
</dbReference>
<dbReference type="InterPro" id="IPR006137">
    <property type="entry name" value="NADH_UbQ_OxRdtase-like_20kDa"/>
</dbReference>
<keyword evidence="2" id="KW-0520">NAD</keyword>
<keyword evidence="2" id="KW-0479">Metal-binding</keyword>
<evidence type="ECO:0000256" key="1">
    <source>
        <dbReference type="ARBA" id="ARBA00009173"/>
    </source>
</evidence>
<dbReference type="Pfam" id="PF01058">
    <property type="entry name" value="Oxidored_q6"/>
    <property type="match status" value="1"/>
</dbReference>
<dbReference type="GO" id="GO:0051539">
    <property type="term" value="F:4 iron, 4 sulfur cluster binding"/>
    <property type="evidence" value="ECO:0007669"/>
    <property type="project" value="UniProtKB-KW"/>
</dbReference>
<dbReference type="PATRIC" id="fig|1698275.3.peg.539"/>
<dbReference type="Proteomes" id="UP000070565">
    <property type="component" value="Unassembled WGS sequence"/>
</dbReference>
<keyword evidence="2" id="KW-0408">Iron</keyword>
<gene>
    <name evidence="4" type="ORF">AKJ45_00820</name>
</gene>
<evidence type="ECO:0000313" key="5">
    <source>
        <dbReference type="Proteomes" id="UP000070565"/>
    </source>
</evidence>
<accession>A0A133VB78</accession>
<organism evidence="4 5">
    <name type="scientific">candidate division MSBL1 archaeon SCGC-AAA261F19</name>
    <dbReference type="NCBI Taxonomy" id="1698275"/>
    <lineage>
        <taxon>Archaea</taxon>
        <taxon>Methanobacteriati</taxon>
        <taxon>Methanobacteriota</taxon>
        <taxon>candidate division MSBL1</taxon>
    </lineage>
</organism>
<reference evidence="4 5" key="1">
    <citation type="journal article" date="2016" name="Sci. Rep.">
        <title>Metabolic traits of an uncultured archaeal lineage -MSBL1- from brine pools of the Red Sea.</title>
        <authorList>
            <person name="Mwirichia R."/>
            <person name="Alam I."/>
            <person name="Rashid M."/>
            <person name="Vinu M."/>
            <person name="Ba-Alawi W."/>
            <person name="Anthony Kamau A."/>
            <person name="Kamanda Ngugi D."/>
            <person name="Goker M."/>
            <person name="Klenk H.P."/>
            <person name="Bajic V."/>
            <person name="Stingl U."/>
        </authorList>
    </citation>
    <scope>NUCLEOTIDE SEQUENCE [LARGE SCALE GENOMIC DNA]</scope>
    <source>
        <strain evidence="4">SCGC-AAA261F19</strain>
    </source>
</reference>
<dbReference type="PANTHER" id="PTHR11995:SF14">
    <property type="entry name" value="NADH DEHYDROGENASE [UBIQUINONE] IRON-SULFUR PROTEIN 7, MITOCHONDRIAL"/>
    <property type="match status" value="1"/>
</dbReference>
<keyword evidence="2" id="KW-0004">4Fe-4S</keyword>
<dbReference type="SUPFAM" id="SSF56770">
    <property type="entry name" value="HydA/Nqo6-like"/>
    <property type="match status" value="1"/>
</dbReference>
<keyword evidence="2" id="KW-0411">Iron-sulfur</keyword>
<dbReference type="NCBIfam" id="TIGR01957">
    <property type="entry name" value="nuoB_fam"/>
    <property type="match status" value="1"/>
</dbReference>
<comment type="caution">
    <text evidence="4">The sequence shown here is derived from an EMBL/GenBank/DDBJ whole genome shotgun (WGS) entry which is preliminary data.</text>
</comment>
<dbReference type="GO" id="GO:0046872">
    <property type="term" value="F:metal ion binding"/>
    <property type="evidence" value="ECO:0007669"/>
    <property type="project" value="UniProtKB-KW"/>
</dbReference>
<feature type="domain" description="NADH:ubiquinone oxidoreductase-like 20kDa subunit" evidence="3">
    <location>
        <begin position="51"/>
        <end position="158"/>
    </location>
</feature>
<sequence>MVHEGGLAFLGNLEETLRKGGNWLADRMPIKGLRDWGMTFSLWPVHLTTACCGCEFAATAAPRFDIERHGVLPWVGSRQTNVLVVEGTLTRKMAKAAKIVYNQMPEPKFVIAMGSCASDGGIFWNSYNIVRPKDIFTVDVYIPGCPPRPEAVIRAFMEIKENFMEIRGK</sequence>
<comment type="similarity">
    <text evidence="1 2">Belongs to the complex I 20 kDa subunit family.</text>
</comment>
<dbReference type="GO" id="GO:0045271">
    <property type="term" value="C:respiratory chain complex I"/>
    <property type="evidence" value="ECO:0007669"/>
    <property type="project" value="TreeGrafter"/>
</dbReference>
<dbReference type="InterPro" id="IPR006138">
    <property type="entry name" value="NADH_UQ_OxRdtase_20Kd_su"/>
</dbReference>
<dbReference type="GO" id="GO:0015990">
    <property type="term" value="P:electron transport coupled proton transport"/>
    <property type="evidence" value="ECO:0007669"/>
    <property type="project" value="TreeGrafter"/>
</dbReference>
<keyword evidence="5" id="KW-1185">Reference proteome</keyword>
<dbReference type="GO" id="GO:0009060">
    <property type="term" value="P:aerobic respiration"/>
    <property type="evidence" value="ECO:0007669"/>
    <property type="project" value="TreeGrafter"/>
</dbReference>
<evidence type="ECO:0000259" key="3">
    <source>
        <dbReference type="Pfam" id="PF01058"/>
    </source>
</evidence>
<dbReference type="GO" id="GO:0008137">
    <property type="term" value="F:NADH dehydrogenase (ubiquinone) activity"/>
    <property type="evidence" value="ECO:0007669"/>
    <property type="project" value="InterPro"/>
</dbReference>
<evidence type="ECO:0000313" key="4">
    <source>
        <dbReference type="EMBL" id="KXB03706.1"/>
    </source>
</evidence>
<evidence type="ECO:0000256" key="2">
    <source>
        <dbReference type="RuleBase" id="RU004464"/>
    </source>
</evidence>
<name>A0A133VB78_9EURY</name>
<dbReference type="NCBIfam" id="NF005012">
    <property type="entry name" value="PRK06411.1"/>
    <property type="match status" value="1"/>
</dbReference>
<proteinExistence type="inferred from homology"/>